<reference evidence="1 2" key="1">
    <citation type="submission" date="2018-03" db="EMBL/GenBank/DDBJ databases">
        <title>The draft genome of Sphingosinicella sp. GL-C-18.</title>
        <authorList>
            <person name="Liu L."/>
            <person name="Li L."/>
            <person name="Liang L."/>
            <person name="Zhang X."/>
            <person name="Wang T."/>
        </authorList>
    </citation>
    <scope>NUCLEOTIDE SEQUENCE [LARGE SCALE GENOMIC DNA]</scope>
    <source>
        <strain evidence="1 2">GL-C-18</strain>
    </source>
</reference>
<dbReference type="InterPro" id="IPR025365">
    <property type="entry name" value="DUF4269"/>
</dbReference>
<dbReference type="Pfam" id="PF14091">
    <property type="entry name" value="DUF4269"/>
    <property type="match status" value="1"/>
</dbReference>
<evidence type="ECO:0000313" key="1">
    <source>
        <dbReference type="EMBL" id="PSJ37889.1"/>
    </source>
</evidence>
<comment type="caution">
    <text evidence="1">The sequence shown here is derived from an EMBL/GenBank/DDBJ whole genome shotgun (WGS) entry which is preliminary data.</text>
</comment>
<protein>
    <submittedName>
        <fullName evidence="1">DUF4269 domain-containing protein</fullName>
    </submittedName>
</protein>
<keyword evidence="2" id="KW-1185">Reference proteome</keyword>
<dbReference type="Proteomes" id="UP000241167">
    <property type="component" value="Unassembled WGS sequence"/>
</dbReference>
<dbReference type="RefSeq" id="WP_106514701.1">
    <property type="nucleotide sequence ID" value="NZ_PXYI01000007.1"/>
</dbReference>
<name>A0A2P7QIW3_9SPHN</name>
<sequence length="174" mass="19351">MGRPGYREAVDRADILSALSEFDPHIAGTPPLNLDIPTSDIDILCHAPDSNRFASAVWNAFGSRPKFRMWQWSGTDRPVLGTFEAHAWDFEIFGHVDPVAEQAGWRHFVMERRLLTLGGQGLASAVMAFRRNGLKTEPAFAAALQLAGDPYRTLLDMEDWTDDALSVVIRRAIA</sequence>
<dbReference type="OrthoDB" id="6402248at2"/>
<dbReference type="AlphaFoldDB" id="A0A2P7QIW3"/>
<evidence type="ECO:0000313" key="2">
    <source>
        <dbReference type="Proteomes" id="UP000241167"/>
    </source>
</evidence>
<gene>
    <name evidence="1" type="ORF">C7I55_19450</name>
</gene>
<accession>A0A2P7QIW3</accession>
<dbReference type="EMBL" id="PXYI01000007">
    <property type="protein sequence ID" value="PSJ37889.1"/>
    <property type="molecule type" value="Genomic_DNA"/>
</dbReference>
<organism evidence="1 2">
    <name type="scientific">Allosphingosinicella deserti</name>
    <dbReference type="NCBI Taxonomy" id="2116704"/>
    <lineage>
        <taxon>Bacteria</taxon>
        <taxon>Pseudomonadati</taxon>
        <taxon>Pseudomonadota</taxon>
        <taxon>Alphaproteobacteria</taxon>
        <taxon>Sphingomonadales</taxon>
        <taxon>Sphingomonadaceae</taxon>
        <taxon>Allosphingosinicella</taxon>
    </lineage>
</organism>
<proteinExistence type="predicted"/>